<feature type="compositionally biased region" description="Basic and acidic residues" evidence="1">
    <location>
        <begin position="62"/>
        <end position="106"/>
    </location>
</feature>
<evidence type="ECO:0000313" key="3">
    <source>
        <dbReference type="Proteomes" id="UP001150879"/>
    </source>
</evidence>
<comment type="caution">
    <text evidence="2">The sequence shown here is derived from an EMBL/GenBank/DDBJ whole genome shotgun (WGS) entry which is preliminary data.</text>
</comment>
<protein>
    <submittedName>
        <fullName evidence="2">Uncharacterized protein</fullName>
    </submittedName>
</protein>
<gene>
    <name evidence="2" type="ORF">N7472_011295</name>
</gene>
<organism evidence="2 3">
    <name type="scientific">Penicillium cf. griseofulvum</name>
    <dbReference type="NCBI Taxonomy" id="2972120"/>
    <lineage>
        <taxon>Eukaryota</taxon>
        <taxon>Fungi</taxon>
        <taxon>Dikarya</taxon>
        <taxon>Ascomycota</taxon>
        <taxon>Pezizomycotina</taxon>
        <taxon>Eurotiomycetes</taxon>
        <taxon>Eurotiomycetidae</taxon>
        <taxon>Eurotiales</taxon>
        <taxon>Aspergillaceae</taxon>
        <taxon>Penicillium</taxon>
    </lineage>
</organism>
<reference evidence="2" key="2">
    <citation type="journal article" date="2023" name="IMA Fungus">
        <title>Comparative genomic study of the Penicillium genus elucidates a diverse pangenome and 15 lateral gene transfer events.</title>
        <authorList>
            <person name="Petersen C."/>
            <person name="Sorensen T."/>
            <person name="Nielsen M.R."/>
            <person name="Sondergaard T.E."/>
            <person name="Sorensen J.L."/>
            <person name="Fitzpatrick D.A."/>
            <person name="Frisvad J.C."/>
            <person name="Nielsen K.L."/>
        </authorList>
    </citation>
    <scope>NUCLEOTIDE SEQUENCE</scope>
    <source>
        <strain evidence="2">IBT 16849</strain>
    </source>
</reference>
<dbReference type="Proteomes" id="UP001150879">
    <property type="component" value="Unassembled WGS sequence"/>
</dbReference>
<proteinExistence type="predicted"/>
<reference evidence="2" key="1">
    <citation type="submission" date="2022-11" db="EMBL/GenBank/DDBJ databases">
        <authorList>
            <person name="Petersen C."/>
        </authorList>
    </citation>
    <scope>NUCLEOTIDE SEQUENCE</scope>
    <source>
        <strain evidence="2">IBT 16849</strain>
    </source>
</reference>
<feature type="region of interest" description="Disordered" evidence="1">
    <location>
        <begin position="49"/>
        <end position="114"/>
    </location>
</feature>
<dbReference type="OrthoDB" id="4343031at2759"/>
<keyword evidence="3" id="KW-1185">Reference proteome</keyword>
<accession>A0A9W9IQN9</accession>
<dbReference type="AlphaFoldDB" id="A0A9W9IQN9"/>
<evidence type="ECO:0000256" key="1">
    <source>
        <dbReference type="SAM" id="MobiDB-lite"/>
    </source>
</evidence>
<name>A0A9W9IQN9_9EURO</name>
<dbReference type="EMBL" id="JAPQKP010000008">
    <property type="protein sequence ID" value="KAJ5181335.1"/>
    <property type="molecule type" value="Genomic_DNA"/>
</dbReference>
<sequence>MTLGAVIRPGVIRPLSVVRISPISRVCYHNIPQASSTNGVPPVYVAPSFPDDFESSPLAPDGPKKPNEAYKWDEKKATWSEAAVKADRGDAKVNEKPQTKTPTMEDREPELDEM</sequence>
<evidence type="ECO:0000313" key="2">
    <source>
        <dbReference type="EMBL" id="KAJ5181335.1"/>
    </source>
</evidence>